<feature type="compositionally biased region" description="Polar residues" evidence="1">
    <location>
        <begin position="150"/>
        <end position="172"/>
    </location>
</feature>
<evidence type="ECO:0000256" key="1">
    <source>
        <dbReference type="SAM" id="MobiDB-lite"/>
    </source>
</evidence>
<feature type="region of interest" description="Disordered" evidence="1">
    <location>
        <begin position="619"/>
        <end position="644"/>
    </location>
</feature>
<feature type="compositionally biased region" description="Low complexity" evidence="1">
    <location>
        <begin position="288"/>
        <end position="305"/>
    </location>
</feature>
<evidence type="ECO:0000313" key="3">
    <source>
        <dbReference type="EMBL" id="CAF0999477.1"/>
    </source>
</evidence>
<name>A0A814GQH1_9BILA</name>
<comment type="caution">
    <text evidence="3">The sequence shown here is derived from an EMBL/GenBank/DDBJ whole genome shotgun (WGS) entry which is preliminary data.</text>
</comment>
<proteinExistence type="predicted"/>
<feature type="region of interest" description="Disordered" evidence="1">
    <location>
        <begin position="1479"/>
        <end position="1500"/>
    </location>
</feature>
<accession>A0A814GQH1</accession>
<sequence>MERDDGVIHTPSTSRSNSINEDETNLSTPVVSINPSEFSSPEDVTEQIKTIPETQLTVTSNSSSDFDTDFVAINTSDLDQDANNASYSIEPSYNAIVTDVNTEKSYQPIFGSFSFADSDPLSRAAFVTSSSLSSEVETIQERQMDNCTVANENNTSSSDQVTPSLPQSLESTENIDDNNDEEDDFDGIPIRHASITMKEKLNGDSDSMMNHSNHDHLFDAFINHVENSQDDYDLEDDSFLNDFTDEQHDTTAIVPSLFKDIPDIDDPNEHEEDNDDRILFDHMDMYNQSDSIRSSSPDSLLSSSHLQDEQDDDDDDDVNFDDEVTQWNDDNILHSSSSNINSQTNRTNLPLILHMHPFDQVDFIDSSRSNSRCSNVSSHLSFGYADQARIFISDDGLMTSSDSDDNDNNDDDMNLDSDTFNHNNEELCLQVNDDDNEDVCLQVNLDDNRSVSSSSRSNSTCSILSASNEVPIIDIDDDNDESKNLQIAPIAAMDDEDENENDLQIFQSNQSILPTITSNIKNLLELKNEQRKNEIVHEIINMRHLLNENNHDDEFIAIMHNPRIFEEVLYDHDNSNNNNNNDEKKLDLVKQINSVTCNFRSSSQLSIDNKIKNESFEHHQNIQQTSPLLESNNEKTPHSYTTTTTTTTTTIANNSSSSTAADYLILDGNERKKNAPSADVVYTTDILNIKQQKEQLQCEQTNTSHIDSKQFTNVEEHNRVMSTDNESDDDDLELLKTLSQLHGIINTTPSIEESNRIEHQISSDSSSINQEQNSPEYLHENIITNGNQAELLNKRSRQNTPITLQSSPYVTDTIKNSDEEQEEKDEKKNIIFYKNHYNDDDDDGSDERQKEKYANREEKKTTTFFSLTSTSPALFNNDSHSTVVAVDPDASSLLPNLLLLSSNKLTDSSSISNQLIADVLQISNTKSNMDNLSDDKRNQEITTTDLFDPFSPTATTTTGESNFDNIFTQLKDDNDVEELNMQSTRFPSNSTSTQPLGNYSFDDLWNQSISQIESLNESEIKPNNDFDPNTFSWDAFLNNDNNKNEKLNPFDDNTIIPNNVNITWESLFGEEQETQDKNDLKNFLDWIIDHLDDSEQIDVQPIITFTSTQNLESIVKDIQMCSMPFEPIPSPPLHIDHTVSNPMINGIHHELFPINELEQVDINQGQQSMIIYEEDENEIEKENDEISSINYNINLIAENLVSNIIELALNQVDEPYYQVEHFVDQILSEAVFEIYNEDYNLLKLEKNDTIPIENLATIINWHNSVKTTNNKLLDPFDSTWINQFQTSNNTTNENLVENENKTNVDPWLLTSIEHKNELDPMTLSNTLDESDLFSSISNPVNKISELEDDETGTLSEYLPPPILRDPSNATTAANNLMKYTLTAPVLDDSGDDSSFQEDYFMSHKNESSIVTNTKVDEEPIKTKDLTSTDENEIETDEQNNIFSQRTHSLEFEAFASDQPLDSSEIESKFPNITAQFNDEFDESSQQQQQQQPSTDDNTPWITIEKTPETIQTSSINKDEPWELEDSGEENITPEKSNLHKNYFSDSFNVPTAIEKHPNDDKDNYDDYFTKQQLNENIEQSLTKNAYDDDNKENMQTTTSLKDNINATESSTTSDSDIVEVNDIAPNVETINDRITDHMQTSYVNVDEADVKIEHPNESIETTPRMVAVQSESEDLPPPLPALPPLNNKSNISNKNLPLKSALLSSNNDTQYKKDLLKQIHNQFIHLNQVL</sequence>
<feature type="compositionally biased region" description="Polar residues" evidence="1">
    <location>
        <begin position="10"/>
        <end position="39"/>
    </location>
</feature>
<feature type="compositionally biased region" description="Polar residues" evidence="1">
    <location>
        <begin position="798"/>
        <end position="814"/>
    </location>
</feature>
<feature type="compositionally biased region" description="Acidic residues" evidence="1">
    <location>
        <begin position="309"/>
        <end position="324"/>
    </location>
</feature>
<dbReference type="Proteomes" id="UP000663854">
    <property type="component" value="Unassembled WGS sequence"/>
</dbReference>
<dbReference type="EMBL" id="CAJNOH010000221">
    <property type="protein sequence ID" value="CAF0952270.1"/>
    <property type="molecule type" value="Genomic_DNA"/>
</dbReference>
<organism evidence="3 4">
    <name type="scientific">Rotaria sordida</name>
    <dbReference type="NCBI Taxonomy" id="392033"/>
    <lineage>
        <taxon>Eukaryota</taxon>
        <taxon>Metazoa</taxon>
        <taxon>Spiralia</taxon>
        <taxon>Gnathifera</taxon>
        <taxon>Rotifera</taxon>
        <taxon>Eurotatoria</taxon>
        <taxon>Bdelloidea</taxon>
        <taxon>Philodinida</taxon>
        <taxon>Philodinidae</taxon>
        <taxon>Rotaria</taxon>
    </lineage>
</organism>
<feature type="region of interest" description="Disordered" evidence="1">
    <location>
        <begin position="1"/>
        <end position="42"/>
    </location>
</feature>
<dbReference type="EMBL" id="CAJNOL010000311">
    <property type="protein sequence ID" value="CAF0999477.1"/>
    <property type="molecule type" value="Genomic_DNA"/>
</dbReference>
<feature type="region of interest" description="Disordered" evidence="1">
    <location>
        <begin position="798"/>
        <end position="857"/>
    </location>
</feature>
<reference evidence="3" key="1">
    <citation type="submission" date="2021-02" db="EMBL/GenBank/DDBJ databases">
        <authorList>
            <person name="Nowell W R."/>
        </authorList>
    </citation>
    <scope>NUCLEOTIDE SEQUENCE</scope>
</reference>
<feature type="compositionally biased region" description="Polar residues" evidence="1">
    <location>
        <begin position="621"/>
        <end position="631"/>
    </location>
</feature>
<keyword evidence="4" id="KW-1185">Reference proteome</keyword>
<feature type="region of interest" description="Disordered" evidence="1">
    <location>
        <begin position="150"/>
        <end position="187"/>
    </location>
</feature>
<evidence type="ECO:0000313" key="2">
    <source>
        <dbReference type="EMBL" id="CAF0952270.1"/>
    </source>
</evidence>
<feature type="region of interest" description="Disordered" evidence="1">
    <location>
        <begin position="288"/>
        <end position="341"/>
    </location>
</feature>
<gene>
    <name evidence="3" type="ORF">JXQ802_LOCUS14097</name>
    <name evidence="2" type="ORF">PYM288_LOCUS12190</name>
</gene>
<feature type="compositionally biased region" description="Acidic residues" evidence="1">
    <location>
        <begin position="173"/>
        <end position="186"/>
    </location>
</feature>
<feature type="compositionally biased region" description="Basic and acidic residues" evidence="1">
    <location>
        <begin position="846"/>
        <end position="857"/>
    </location>
</feature>
<protein>
    <submittedName>
        <fullName evidence="3">Uncharacterized protein</fullName>
    </submittedName>
</protein>
<feature type="compositionally biased region" description="Low complexity" evidence="1">
    <location>
        <begin position="328"/>
        <end position="341"/>
    </location>
</feature>
<evidence type="ECO:0000313" key="4">
    <source>
        <dbReference type="Proteomes" id="UP000663870"/>
    </source>
</evidence>
<dbReference type="Proteomes" id="UP000663870">
    <property type="component" value="Unassembled WGS sequence"/>
</dbReference>